<keyword evidence="6 12" id="KW-0479">Metal-binding</keyword>
<dbReference type="Gene3D" id="1.10.630.10">
    <property type="entry name" value="Cytochrome P450"/>
    <property type="match status" value="1"/>
</dbReference>
<comment type="subcellular location">
    <subcellularLocation>
        <location evidence="2">Membrane</location>
        <topology evidence="2">Single-pass membrane protein</topology>
    </subcellularLocation>
</comment>
<accession>A0AAV0Q4W6</accession>
<gene>
    <name evidence="13" type="ORF">LITE_LOCUS41734</name>
</gene>
<evidence type="ECO:0000256" key="7">
    <source>
        <dbReference type="ARBA" id="ARBA00022989"/>
    </source>
</evidence>
<dbReference type="PANTHER" id="PTHR47953">
    <property type="entry name" value="OS08G0105600 PROTEIN"/>
    <property type="match status" value="1"/>
</dbReference>
<evidence type="ECO:0000256" key="12">
    <source>
        <dbReference type="PIRSR" id="PIRSR602403-1"/>
    </source>
</evidence>
<reference evidence="13" key="1">
    <citation type="submission" date="2022-08" db="EMBL/GenBank/DDBJ databases">
        <authorList>
            <person name="Gutierrez-Valencia J."/>
        </authorList>
    </citation>
    <scope>NUCLEOTIDE SEQUENCE</scope>
</reference>
<keyword evidence="4 12" id="KW-0349">Heme</keyword>
<dbReference type="GO" id="GO:0004497">
    <property type="term" value="F:monooxygenase activity"/>
    <property type="evidence" value="ECO:0007669"/>
    <property type="project" value="UniProtKB-KW"/>
</dbReference>
<keyword evidence="10" id="KW-0503">Monooxygenase</keyword>
<dbReference type="PANTHER" id="PTHR47953:SF19">
    <property type="entry name" value="OS06G0641600 PROTEIN"/>
    <property type="match status" value="1"/>
</dbReference>
<dbReference type="InterPro" id="IPR036396">
    <property type="entry name" value="Cyt_P450_sf"/>
</dbReference>
<dbReference type="InterPro" id="IPR002403">
    <property type="entry name" value="Cyt_P450_E_grp-IV"/>
</dbReference>
<comment type="cofactor">
    <cofactor evidence="1 12">
        <name>heme</name>
        <dbReference type="ChEBI" id="CHEBI:30413"/>
    </cofactor>
</comment>
<evidence type="ECO:0000256" key="10">
    <source>
        <dbReference type="ARBA" id="ARBA00023033"/>
    </source>
</evidence>
<evidence type="ECO:0000256" key="2">
    <source>
        <dbReference type="ARBA" id="ARBA00004167"/>
    </source>
</evidence>
<evidence type="ECO:0000256" key="4">
    <source>
        <dbReference type="ARBA" id="ARBA00022617"/>
    </source>
</evidence>
<evidence type="ECO:0000256" key="6">
    <source>
        <dbReference type="ARBA" id="ARBA00022723"/>
    </source>
</evidence>
<protein>
    <recommendedName>
        <fullName evidence="15">Cytochrome P450</fullName>
    </recommendedName>
</protein>
<evidence type="ECO:0000256" key="1">
    <source>
        <dbReference type="ARBA" id="ARBA00001971"/>
    </source>
</evidence>
<keyword evidence="7" id="KW-1133">Transmembrane helix</keyword>
<keyword evidence="8" id="KW-0560">Oxidoreductase</keyword>
<comment type="caution">
    <text evidence="13">The sequence shown here is derived from an EMBL/GenBank/DDBJ whole genome shotgun (WGS) entry which is preliminary data.</text>
</comment>
<dbReference type="AlphaFoldDB" id="A0AAV0Q4W6"/>
<dbReference type="GO" id="GO:0016705">
    <property type="term" value="F:oxidoreductase activity, acting on paired donors, with incorporation or reduction of molecular oxygen"/>
    <property type="evidence" value="ECO:0007669"/>
    <property type="project" value="InterPro"/>
</dbReference>
<evidence type="ECO:0000313" key="13">
    <source>
        <dbReference type="EMBL" id="CAI0540535.1"/>
    </source>
</evidence>
<dbReference type="GO" id="GO:0016020">
    <property type="term" value="C:membrane"/>
    <property type="evidence" value="ECO:0007669"/>
    <property type="project" value="UniProtKB-SubCell"/>
</dbReference>
<sequence>MAIGRDPNYWTNPQDIYPERFLNSSIDYKGTNFEYVPFGSGRRMCPSMLFGMANVRLGLANLLFHFDWKLPVRLQHLDLTKDSGISVSSKQLLRLISIAASN</sequence>
<dbReference type="SUPFAM" id="SSF48264">
    <property type="entry name" value="Cytochrome P450"/>
    <property type="match status" value="1"/>
</dbReference>
<evidence type="ECO:0000256" key="9">
    <source>
        <dbReference type="ARBA" id="ARBA00023004"/>
    </source>
</evidence>
<dbReference type="GO" id="GO:0020037">
    <property type="term" value="F:heme binding"/>
    <property type="evidence" value="ECO:0007669"/>
    <property type="project" value="InterPro"/>
</dbReference>
<proteinExistence type="inferred from homology"/>
<keyword evidence="11" id="KW-0472">Membrane</keyword>
<dbReference type="GO" id="GO:0005506">
    <property type="term" value="F:iron ion binding"/>
    <property type="evidence" value="ECO:0007669"/>
    <property type="project" value="InterPro"/>
</dbReference>
<evidence type="ECO:0000256" key="3">
    <source>
        <dbReference type="ARBA" id="ARBA00010617"/>
    </source>
</evidence>
<keyword evidence="5" id="KW-0812">Transmembrane</keyword>
<comment type="similarity">
    <text evidence="3">Belongs to the cytochrome P450 family.</text>
</comment>
<keyword evidence="9 12" id="KW-0408">Iron</keyword>
<dbReference type="PRINTS" id="PR00465">
    <property type="entry name" value="EP450IV"/>
</dbReference>
<dbReference type="Pfam" id="PF00067">
    <property type="entry name" value="p450"/>
    <property type="match status" value="1"/>
</dbReference>
<dbReference type="EMBL" id="CAMGYJ010000009">
    <property type="protein sequence ID" value="CAI0540535.1"/>
    <property type="molecule type" value="Genomic_DNA"/>
</dbReference>
<dbReference type="Proteomes" id="UP001154282">
    <property type="component" value="Unassembled WGS sequence"/>
</dbReference>
<evidence type="ECO:0000256" key="11">
    <source>
        <dbReference type="ARBA" id="ARBA00023136"/>
    </source>
</evidence>
<evidence type="ECO:0000256" key="5">
    <source>
        <dbReference type="ARBA" id="ARBA00022692"/>
    </source>
</evidence>
<feature type="binding site" description="axial binding residue" evidence="12">
    <location>
        <position position="45"/>
    </location>
    <ligand>
        <name>heme</name>
        <dbReference type="ChEBI" id="CHEBI:30413"/>
    </ligand>
    <ligandPart>
        <name>Fe</name>
        <dbReference type="ChEBI" id="CHEBI:18248"/>
    </ligandPart>
</feature>
<keyword evidence="14" id="KW-1185">Reference proteome</keyword>
<evidence type="ECO:0000256" key="8">
    <source>
        <dbReference type="ARBA" id="ARBA00023002"/>
    </source>
</evidence>
<evidence type="ECO:0000313" key="14">
    <source>
        <dbReference type="Proteomes" id="UP001154282"/>
    </source>
</evidence>
<dbReference type="InterPro" id="IPR001128">
    <property type="entry name" value="Cyt_P450"/>
</dbReference>
<dbReference type="InterPro" id="IPR052306">
    <property type="entry name" value="CYP450_71D"/>
</dbReference>
<organism evidence="13 14">
    <name type="scientific">Linum tenue</name>
    <dbReference type="NCBI Taxonomy" id="586396"/>
    <lineage>
        <taxon>Eukaryota</taxon>
        <taxon>Viridiplantae</taxon>
        <taxon>Streptophyta</taxon>
        <taxon>Embryophyta</taxon>
        <taxon>Tracheophyta</taxon>
        <taxon>Spermatophyta</taxon>
        <taxon>Magnoliopsida</taxon>
        <taxon>eudicotyledons</taxon>
        <taxon>Gunneridae</taxon>
        <taxon>Pentapetalae</taxon>
        <taxon>rosids</taxon>
        <taxon>fabids</taxon>
        <taxon>Malpighiales</taxon>
        <taxon>Linaceae</taxon>
        <taxon>Linum</taxon>
    </lineage>
</organism>
<name>A0AAV0Q4W6_9ROSI</name>
<evidence type="ECO:0008006" key="15">
    <source>
        <dbReference type="Google" id="ProtNLM"/>
    </source>
</evidence>